<proteinExistence type="predicted"/>
<evidence type="ECO:0000313" key="2">
    <source>
        <dbReference type="Proteomes" id="UP000005408"/>
    </source>
</evidence>
<sequence>MTLSQSIPNNVWPLQQKDVKKAMAVEGSSDHCLIPNITVKIVKSCPTTEKEWNKAAAMKNCSAYANMCKGTYMYHCLPDTHNNKLVEVCAEEEFIHLGSCAEFSSSALKIISNYKTNCSVFPNNPCPISYSSTTAFKYPGCFELKKSRNETQTTPLNTSSKVIDQTRLYHQNSAFYIHNVMSALKGTLCSLFLLLTYKIISLC</sequence>
<evidence type="ECO:0000313" key="1">
    <source>
        <dbReference type="EnsemblMetazoa" id="G34124.1:cds"/>
    </source>
</evidence>
<dbReference type="Proteomes" id="UP000005408">
    <property type="component" value="Unassembled WGS sequence"/>
</dbReference>
<organism evidence="1 2">
    <name type="scientific">Magallana gigas</name>
    <name type="common">Pacific oyster</name>
    <name type="synonym">Crassostrea gigas</name>
    <dbReference type="NCBI Taxonomy" id="29159"/>
    <lineage>
        <taxon>Eukaryota</taxon>
        <taxon>Metazoa</taxon>
        <taxon>Spiralia</taxon>
        <taxon>Lophotrochozoa</taxon>
        <taxon>Mollusca</taxon>
        <taxon>Bivalvia</taxon>
        <taxon>Autobranchia</taxon>
        <taxon>Pteriomorphia</taxon>
        <taxon>Ostreida</taxon>
        <taxon>Ostreoidea</taxon>
        <taxon>Ostreidae</taxon>
        <taxon>Magallana</taxon>
    </lineage>
</organism>
<reference evidence="1" key="1">
    <citation type="submission" date="2022-08" db="UniProtKB">
        <authorList>
            <consortium name="EnsemblMetazoa"/>
        </authorList>
    </citation>
    <scope>IDENTIFICATION</scope>
    <source>
        <strain evidence="1">05x7-T-G4-1.051#20</strain>
    </source>
</reference>
<accession>A0A8W8MN96</accession>
<dbReference type="EnsemblMetazoa" id="G34124.1">
    <property type="protein sequence ID" value="G34124.1:cds"/>
    <property type="gene ID" value="G34124"/>
</dbReference>
<name>A0A8W8MN96_MAGGI</name>
<protein>
    <submittedName>
        <fullName evidence="1">Uncharacterized protein</fullName>
    </submittedName>
</protein>
<dbReference type="AlphaFoldDB" id="A0A8W8MN96"/>
<keyword evidence="2" id="KW-1185">Reference proteome</keyword>